<sequence length="150" mass="17625">MIKHNSASSVISIFNPVVSLSSQVRQRVNEEFIYPILEDFFKDKGGIDSYEELDPDKIKTEIEFSKKDTIESYVQSYIYKEVMKTISKNDDGTINFKPRYVVSFDQDLTDFQEERGIKYGELRLGDAAILYFIYIDLQKLIRFIKQEYSN</sequence>
<dbReference type="AlphaFoldDB" id="A0A9W4CP14"/>
<protein>
    <submittedName>
        <fullName evidence="1">Uncharacterized protein</fullName>
    </submittedName>
</protein>
<dbReference type="RefSeq" id="WP_254174282.1">
    <property type="nucleotide sequence ID" value="NZ_LR882967.1"/>
</dbReference>
<keyword evidence="2" id="KW-1185">Reference proteome</keyword>
<organism evidence="1 2">
    <name type="scientific">Planktothrix pseudagardhii</name>
    <dbReference type="NCBI Taxonomy" id="132604"/>
    <lineage>
        <taxon>Bacteria</taxon>
        <taxon>Bacillati</taxon>
        <taxon>Cyanobacteriota</taxon>
        <taxon>Cyanophyceae</taxon>
        <taxon>Oscillatoriophycideae</taxon>
        <taxon>Oscillatoriales</taxon>
        <taxon>Microcoleaceae</taxon>
        <taxon>Planktothrix</taxon>
    </lineage>
</organism>
<dbReference type="KEGG" id="ppsu:NO713_03517"/>
<gene>
    <name evidence="1" type="ORF">NO713_03517</name>
</gene>
<evidence type="ECO:0000313" key="1">
    <source>
        <dbReference type="EMBL" id="CAD5966165.1"/>
    </source>
</evidence>
<dbReference type="EMBL" id="LR882967">
    <property type="protein sequence ID" value="CAD5966165.1"/>
    <property type="molecule type" value="Genomic_DNA"/>
</dbReference>
<dbReference type="Proteomes" id="UP001153719">
    <property type="component" value="Chromosome"/>
</dbReference>
<proteinExistence type="predicted"/>
<reference evidence="1" key="1">
    <citation type="submission" date="2020-09" db="EMBL/GenBank/DDBJ databases">
        <authorList>
            <person name="Blom J."/>
        </authorList>
    </citation>
    <scope>NUCLEOTIDE SEQUENCE</scope>
    <source>
        <strain evidence="1">No.713</strain>
    </source>
</reference>
<evidence type="ECO:0000313" key="2">
    <source>
        <dbReference type="Proteomes" id="UP001153719"/>
    </source>
</evidence>
<name>A0A9W4CP14_9CYAN</name>
<accession>A0A9W4CP14</accession>